<comment type="caution">
    <text evidence="1">The sequence shown here is derived from an EMBL/GenBank/DDBJ whole genome shotgun (WGS) entry which is preliminary data.</text>
</comment>
<accession>A0AAQ1TXV4</accession>
<gene>
    <name evidence="1" type="ORF">Cst04h_02260</name>
    <name evidence="2" type="ORF">Cst04h_28750</name>
</gene>
<evidence type="ECO:0000313" key="1">
    <source>
        <dbReference type="EMBL" id="GEA42056.1"/>
    </source>
</evidence>
<sequence length="96" mass="10737">MTTLTYSAELELANNGITHTTAIIDTYGDTTAEVIKDMLDFFNSPDYEGSLQDFEVVTQEIDEDFEEIVIQGTIAETDEDTNEETEYIATVTIIGR</sequence>
<dbReference type="Proteomes" id="UP000315234">
    <property type="component" value="Unassembled WGS sequence"/>
</dbReference>
<dbReference type="EMBL" id="BJLD01000001">
    <property type="protein sequence ID" value="GEA42056.1"/>
    <property type="molecule type" value="Genomic_DNA"/>
</dbReference>
<proteinExistence type="predicted"/>
<dbReference type="RefSeq" id="WP_034657082.1">
    <property type="nucleotide sequence ID" value="NZ_BJLD01000001.1"/>
</dbReference>
<dbReference type="AlphaFoldDB" id="A0AAQ1TXV4"/>
<organism evidence="1 3">
    <name type="scientific">Corynebacterium striatum</name>
    <dbReference type="NCBI Taxonomy" id="43770"/>
    <lineage>
        <taxon>Bacteria</taxon>
        <taxon>Bacillati</taxon>
        <taxon>Actinomycetota</taxon>
        <taxon>Actinomycetes</taxon>
        <taxon>Mycobacteriales</taxon>
        <taxon>Corynebacteriaceae</taxon>
        <taxon>Corynebacterium</taxon>
    </lineage>
</organism>
<reference evidence="1 3" key="1">
    <citation type="submission" date="2019-06" db="EMBL/GenBank/DDBJ databases">
        <title>Draft genome sequence of Corynebacterium striatum NBRC 15291.</title>
        <authorList>
            <person name="Miura T."/>
            <person name="Furukawa M."/>
            <person name="Shimamura M."/>
            <person name="Ohyama Y."/>
            <person name="Yamazoe A."/>
            <person name="Kawasaki H."/>
        </authorList>
    </citation>
    <scope>NUCLEOTIDE SEQUENCE [LARGE SCALE GENOMIC DNA]</scope>
    <source>
        <strain evidence="1 3">NBRC 15291</strain>
    </source>
</reference>
<evidence type="ECO:0000313" key="3">
    <source>
        <dbReference type="Proteomes" id="UP000315234"/>
    </source>
</evidence>
<protein>
    <submittedName>
        <fullName evidence="1">Uncharacterized protein</fullName>
    </submittedName>
</protein>
<dbReference type="EMBL" id="BJLD01000016">
    <property type="protein sequence ID" value="GEA44705.1"/>
    <property type="molecule type" value="Genomic_DNA"/>
</dbReference>
<evidence type="ECO:0000313" key="2">
    <source>
        <dbReference type="EMBL" id="GEA44705.1"/>
    </source>
</evidence>
<name>A0AAQ1TXV4_CORST</name>